<reference evidence="1" key="1">
    <citation type="submission" date="2020-02" db="EMBL/GenBank/DDBJ databases">
        <authorList>
            <person name="Meier V. D."/>
        </authorList>
    </citation>
    <scope>NUCLEOTIDE SEQUENCE</scope>
    <source>
        <strain evidence="1">AVDCRST_MAG46</strain>
    </source>
</reference>
<evidence type="ECO:0000313" key="1">
    <source>
        <dbReference type="EMBL" id="CAA9330868.1"/>
    </source>
</evidence>
<proteinExistence type="predicted"/>
<protein>
    <submittedName>
        <fullName evidence="1">Uncharacterized protein</fullName>
    </submittedName>
</protein>
<gene>
    <name evidence="1" type="ORF">AVDCRST_MAG46-1421</name>
</gene>
<dbReference type="EMBL" id="CADCUD010000089">
    <property type="protein sequence ID" value="CAA9330868.1"/>
    <property type="molecule type" value="Genomic_DNA"/>
</dbReference>
<sequence>MGSPPVGLVRKDRNVWRIMQFELPVHRQPREAFATRAEAGQRLLELAQAGRSEL</sequence>
<organism evidence="1">
    <name type="scientific">uncultured Nocardioidaceae bacterium</name>
    <dbReference type="NCBI Taxonomy" id="253824"/>
    <lineage>
        <taxon>Bacteria</taxon>
        <taxon>Bacillati</taxon>
        <taxon>Actinomycetota</taxon>
        <taxon>Actinomycetes</taxon>
        <taxon>Propionibacteriales</taxon>
        <taxon>Nocardioidaceae</taxon>
        <taxon>environmental samples</taxon>
    </lineage>
</organism>
<name>A0A6J4LFL4_9ACTN</name>
<accession>A0A6J4LFL4</accession>
<dbReference type="AlphaFoldDB" id="A0A6J4LFL4"/>